<dbReference type="InterPro" id="IPR006638">
    <property type="entry name" value="Elp3/MiaA/NifB-like_rSAM"/>
</dbReference>
<dbReference type="SUPFAM" id="SSF102114">
    <property type="entry name" value="Radical SAM enzymes"/>
    <property type="match status" value="1"/>
</dbReference>
<dbReference type="Gene3D" id="3.40.50.280">
    <property type="entry name" value="Cobalamin-binding domain"/>
    <property type="match status" value="1"/>
</dbReference>
<keyword evidence="11" id="KW-1185">Reference proteome</keyword>
<keyword evidence="5" id="KW-0479">Metal-binding</keyword>
<sequence>MRECEVLLINLPVTFWYKKELAKVNSMPPLGILYIATVLNKNSYNTKILDLAVEYFDTKELKEYLLRCNPRLIGLSTYCESWNSQIALCELIKETLPECKIFAGGAFATFTYNEMLTKKLVDYVVLGEGEYSTLKLCKIIDGEESIDEIDGIAYLKDDEVVVRNEFTRITNLDELPIPDRDLIDVNKYLIPYTINTARGCPGDCIFCSSRAFWGKKVYLRSASNVFNEVMHLYEKYKTNQFLLADDTFTASKKRCLDFCELVKDSGIKFTWGCESRADVVDEELIKRIHEAGCRKIQFGLESADNDVLKKLKKKVTVEQIEEAVKIAYKYDMHITASFIIGHAFDTKETIVKTLNFAKYIRDKYGVMLAASVNTPFPGTEQYYSNDKYGINIHTKDWNKFHLNNAIISTDNLTRNEIRYYFQQAIKLASNQEISMEE</sequence>
<proteinExistence type="predicted"/>
<reference evidence="10 11" key="1">
    <citation type="submission" date="2021-03" db="EMBL/GenBank/DDBJ databases">
        <title>Genomic Encyclopedia of Type Strains, Phase IV (KMG-IV): sequencing the most valuable type-strain genomes for metagenomic binning, comparative biology and taxonomic classification.</title>
        <authorList>
            <person name="Goeker M."/>
        </authorList>
    </citation>
    <scope>NUCLEOTIDE SEQUENCE [LARGE SCALE GENOMIC DNA]</scope>
    <source>
        <strain evidence="10 11">DSM 28650</strain>
    </source>
</reference>
<dbReference type="PROSITE" id="PS51332">
    <property type="entry name" value="B12_BINDING"/>
    <property type="match status" value="1"/>
</dbReference>
<dbReference type="InterPro" id="IPR051198">
    <property type="entry name" value="BchE-like"/>
</dbReference>
<keyword evidence="7" id="KW-0411">Iron-sulfur</keyword>
<keyword evidence="2" id="KW-0489">Methyltransferase</keyword>
<dbReference type="InterPro" id="IPR036724">
    <property type="entry name" value="Cobalamin-bd_sf"/>
</dbReference>
<feature type="domain" description="Radical SAM core" evidence="9">
    <location>
        <begin position="186"/>
        <end position="410"/>
    </location>
</feature>
<dbReference type="SFLD" id="SFLDG01123">
    <property type="entry name" value="methyltransferase_(Class_B)"/>
    <property type="match status" value="1"/>
</dbReference>
<evidence type="ECO:0000256" key="6">
    <source>
        <dbReference type="ARBA" id="ARBA00023004"/>
    </source>
</evidence>
<dbReference type="SFLD" id="SFLDG01082">
    <property type="entry name" value="B12-binding_domain_containing"/>
    <property type="match status" value="1"/>
</dbReference>
<dbReference type="CDD" id="cd01335">
    <property type="entry name" value="Radical_SAM"/>
    <property type="match status" value="1"/>
</dbReference>
<dbReference type="PANTHER" id="PTHR43409:SF7">
    <property type="entry name" value="BLL1977 PROTEIN"/>
    <property type="match status" value="1"/>
</dbReference>
<evidence type="ECO:0000256" key="3">
    <source>
        <dbReference type="ARBA" id="ARBA00022679"/>
    </source>
</evidence>
<dbReference type="Gene3D" id="3.80.30.20">
    <property type="entry name" value="tm_1862 like domain"/>
    <property type="match status" value="1"/>
</dbReference>
<gene>
    <name evidence="10" type="ORF">J2Z44_001326</name>
</gene>
<evidence type="ECO:0000256" key="2">
    <source>
        <dbReference type="ARBA" id="ARBA00022603"/>
    </source>
</evidence>
<dbReference type="SFLD" id="SFLDS00029">
    <property type="entry name" value="Radical_SAM"/>
    <property type="match status" value="1"/>
</dbReference>
<dbReference type="SUPFAM" id="SSF52242">
    <property type="entry name" value="Cobalamin (vitamin B12)-binding domain"/>
    <property type="match status" value="1"/>
</dbReference>
<dbReference type="SMART" id="SM00729">
    <property type="entry name" value="Elp3"/>
    <property type="match status" value="1"/>
</dbReference>
<protein>
    <submittedName>
        <fullName evidence="10">Radical SAM superfamily enzyme YgiQ (UPF0313 family)</fullName>
    </submittedName>
</protein>
<feature type="domain" description="B12-binding" evidence="8">
    <location>
        <begin position="12"/>
        <end position="147"/>
    </location>
</feature>
<dbReference type="Pfam" id="PF04055">
    <property type="entry name" value="Radical_SAM"/>
    <property type="match status" value="1"/>
</dbReference>
<evidence type="ECO:0000313" key="10">
    <source>
        <dbReference type="EMBL" id="MBP2021530.1"/>
    </source>
</evidence>
<dbReference type="InterPro" id="IPR006158">
    <property type="entry name" value="Cobalamin-bd"/>
</dbReference>
<evidence type="ECO:0000256" key="5">
    <source>
        <dbReference type="ARBA" id="ARBA00022723"/>
    </source>
</evidence>
<dbReference type="EMBL" id="JAGGLL010000008">
    <property type="protein sequence ID" value="MBP2021530.1"/>
    <property type="molecule type" value="Genomic_DNA"/>
</dbReference>
<accession>A0ABS4K171</accession>
<keyword evidence="3" id="KW-0808">Transferase</keyword>
<keyword evidence="6" id="KW-0408">Iron</keyword>
<dbReference type="InterPro" id="IPR034466">
    <property type="entry name" value="Methyltransferase_Class_B"/>
</dbReference>
<dbReference type="PANTHER" id="PTHR43409">
    <property type="entry name" value="ANAEROBIC MAGNESIUM-PROTOPORPHYRIN IX MONOMETHYL ESTER CYCLASE-RELATED"/>
    <property type="match status" value="1"/>
</dbReference>
<dbReference type="CDD" id="cd02068">
    <property type="entry name" value="radical_SAM_B12_BD"/>
    <property type="match status" value="1"/>
</dbReference>
<evidence type="ECO:0000313" key="11">
    <source>
        <dbReference type="Proteomes" id="UP001519308"/>
    </source>
</evidence>
<evidence type="ECO:0000256" key="4">
    <source>
        <dbReference type="ARBA" id="ARBA00022691"/>
    </source>
</evidence>
<dbReference type="Proteomes" id="UP001519308">
    <property type="component" value="Unassembled WGS sequence"/>
</dbReference>
<evidence type="ECO:0000256" key="1">
    <source>
        <dbReference type="ARBA" id="ARBA00001966"/>
    </source>
</evidence>
<evidence type="ECO:0000256" key="7">
    <source>
        <dbReference type="ARBA" id="ARBA00023014"/>
    </source>
</evidence>
<dbReference type="InterPro" id="IPR023404">
    <property type="entry name" value="rSAM_horseshoe"/>
</dbReference>
<evidence type="ECO:0000259" key="9">
    <source>
        <dbReference type="PROSITE" id="PS51918"/>
    </source>
</evidence>
<dbReference type="InterPro" id="IPR007197">
    <property type="entry name" value="rSAM"/>
</dbReference>
<comment type="cofactor">
    <cofactor evidence="1">
        <name>[4Fe-4S] cluster</name>
        <dbReference type="ChEBI" id="CHEBI:49883"/>
    </cofactor>
</comment>
<evidence type="ECO:0000259" key="8">
    <source>
        <dbReference type="PROSITE" id="PS51332"/>
    </source>
</evidence>
<dbReference type="InterPro" id="IPR058240">
    <property type="entry name" value="rSAM_sf"/>
</dbReference>
<keyword evidence="4" id="KW-0949">S-adenosyl-L-methionine</keyword>
<dbReference type="Pfam" id="PF02310">
    <property type="entry name" value="B12-binding"/>
    <property type="match status" value="1"/>
</dbReference>
<name>A0ABS4K171_9CLOT</name>
<dbReference type="PROSITE" id="PS51918">
    <property type="entry name" value="RADICAL_SAM"/>
    <property type="match status" value="1"/>
</dbReference>
<dbReference type="RefSeq" id="WP_209649429.1">
    <property type="nucleotide sequence ID" value="NZ_JAGGLL010000008.1"/>
</dbReference>
<organism evidence="10 11">
    <name type="scientific">Clostridium punense</name>
    <dbReference type="NCBI Taxonomy" id="1054297"/>
    <lineage>
        <taxon>Bacteria</taxon>
        <taxon>Bacillati</taxon>
        <taxon>Bacillota</taxon>
        <taxon>Clostridia</taxon>
        <taxon>Eubacteriales</taxon>
        <taxon>Clostridiaceae</taxon>
        <taxon>Clostridium</taxon>
    </lineage>
</organism>
<comment type="caution">
    <text evidence="10">The sequence shown here is derived from an EMBL/GenBank/DDBJ whole genome shotgun (WGS) entry which is preliminary data.</text>
</comment>